<dbReference type="PANTHER" id="PTHR43755:SF1">
    <property type="entry name" value="FAD-DEPENDENT PYRIDINE NUCLEOTIDE-DISULPHIDE OXIDOREDUCTASE"/>
    <property type="match status" value="1"/>
</dbReference>
<protein>
    <submittedName>
        <fullName evidence="6">Sulfide dehydrogenase [flavocytochrome c] flavoprotein chain</fullName>
    </submittedName>
</protein>
<comment type="caution">
    <text evidence="6">The sequence shown here is derived from an EMBL/GenBank/DDBJ whole genome shotgun (WGS) entry which is preliminary data.</text>
</comment>
<name>A0ABQ4SDN9_9HYPH</name>
<organism evidence="6 7">
    <name type="scientific">Methylobacterium isbiliense</name>
    <dbReference type="NCBI Taxonomy" id="315478"/>
    <lineage>
        <taxon>Bacteria</taxon>
        <taxon>Pseudomonadati</taxon>
        <taxon>Pseudomonadota</taxon>
        <taxon>Alphaproteobacteria</taxon>
        <taxon>Hyphomicrobiales</taxon>
        <taxon>Methylobacteriaceae</taxon>
        <taxon>Methylobacterium</taxon>
    </lineage>
</organism>
<dbReference type="InterPro" id="IPR036188">
    <property type="entry name" value="FAD/NAD-bd_sf"/>
</dbReference>
<keyword evidence="1" id="KW-0285">Flavoprotein</keyword>
<dbReference type="SUPFAM" id="SSF51905">
    <property type="entry name" value="FAD/NAD(P)-binding domain"/>
    <property type="match status" value="2"/>
</dbReference>
<dbReference type="Gene3D" id="3.50.50.60">
    <property type="entry name" value="FAD/NAD(P)-binding domain"/>
    <property type="match status" value="2"/>
</dbReference>
<dbReference type="InterPro" id="IPR052541">
    <property type="entry name" value="SQRD"/>
</dbReference>
<dbReference type="EMBL" id="BPQQ01000029">
    <property type="protein sequence ID" value="GJE00610.1"/>
    <property type="molecule type" value="Genomic_DNA"/>
</dbReference>
<dbReference type="RefSeq" id="WP_238235494.1">
    <property type="nucleotide sequence ID" value="NZ_BPQQ01000029.1"/>
</dbReference>
<keyword evidence="2" id="KW-0274">FAD</keyword>
<proteinExistence type="predicted"/>
<sequence length="417" mass="43137">MSGPTRRAVLGTLAGLAAAPALGQDARGRVVVLGGGFGGASAARALHRAGLSVTLVEAETTYTACPFSNEVIAGLQPLAAQRFGYEGLRRAGIAVVHAVATGIDGGARSVALADGSRLPYDRLVLSPGIALRFDAIPGYDEAAAEVMPHAWKAGAQTELLARRLADLPDGGTVVLSVPANPYRCPPGPYERASLIAHVLKTRKPRSKLIVLDAKDTFSKQKLFEAAWKELYPDHLEYVPLAAGGQVTAVDPGTMTVRTDFSEVRAALACIIPPQRAAPIATAAGVADRTGWCPIDPVTFESRLVPGIHVVGDACIGGAMPKSAFSANAQAKVCADAVADLMAGRTPATPKLINTCYSLVAPGYGISVAGVYRPANGVLADVEGAGGTSSLDAPMEARRAEAAYAEAWYRTITADVFG</sequence>
<evidence type="ECO:0000313" key="7">
    <source>
        <dbReference type="Proteomes" id="UP001055153"/>
    </source>
</evidence>
<dbReference type="InterPro" id="IPR049386">
    <property type="entry name" value="FCSD_central"/>
</dbReference>
<dbReference type="PANTHER" id="PTHR43755">
    <property type="match status" value="1"/>
</dbReference>
<dbReference type="InterPro" id="IPR006311">
    <property type="entry name" value="TAT_signal"/>
</dbReference>
<evidence type="ECO:0000259" key="3">
    <source>
        <dbReference type="Pfam" id="PF07992"/>
    </source>
</evidence>
<evidence type="ECO:0000259" key="4">
    <source>
        <dbReference type="Pfam" id="PF09242"/>
    </source>
</evidence>
<reference evidence="6" key="1">
    <citation type="journal article" date="2021" name="Front. Microbiol.">
        <title>Comprehensive Comparative Genomics and Phenotyping of Methylobacterium Species.</title>
        <authorList>
            <person name="Alessa O."/>
            <person name="Ogura Y."/>
            <person name="Fujitani Y."/>
            <person name="Takami H."/>
            <person name="Hayashi T."/>
            <person name="Sahin N."/>
            <person name="Tani A."/>
        </authorList>
    </citation>
    <scope>NUCLEOTIDE SEQUENCE</scope>
    <source>
        <strain evidence="6">DSM 17168</strain>
    </source>
</reference>
<feature type="domain" description="FAD/NAD(P)-binding" evidence="3">
    <location>
        <begin position="29"/>
        <end position="143"/>
    </location>
</feature>
<dbReference type="Pfam" id="PF07992">
    <property type="entry name" value="Pyr_redox_2"/>
    <property type="match status" value="1"/>
</dbReference>
<keyword evidence="7" id="KW-1185">Reference proteome</keyword>
<reference evidence="6" key="2">
    <citation type="submission" date="2021-08" db="EMBL/GenBank/DDBJ databases">
        <authorList>
            <person name="Tani A."/>
            <person name="Ola A."/>
            <person name="Ogura Y."/>
            <person name="Katsura K."/>
            <person name="Hayashi T."/>
        </authorList>
    </citation>
    <scope>NUCLEOTIDE SEQUENCE</scope>
    <source>
        <strain evidence="6">DSM 17168</strain>
    </source>
</reference>
<dbReference type="InterPro" id="IPR015323">
    <property type="entry name" value="FlavoCytC_S_DH_flav-bd"/>
</dbReference>
<dbReference type="Gene3D" id="3.90.760.10">
    <property type="entry name" value="Flavocytochrome c sulphide dehydrogenase, flavin-binding domain"/>
    <property type="match status" value="1"/>
</dbReference>
<gene>
    <name evidence="6" type="primary">fccB</name>
    <name evidence="6" type="ORF">GMJLKIPL_2533</name>
</gene>
<dbReference type="InterPro" id="IPR016156">
    <property type="entry name" value="FAD/NAD-linked_Rdtase_dimer_sf"/>
</dbReference>
<evidence type="ECO:0000313" key="6">
    <source>
        <dbReference type="EMBL" id="GJE00610.1"/>
    </source>
</evidence>
<dbReference type="InterPro" id="IPR023753">
    <property type="entry name" value="FAD/NAD-binding_dom"/>
</dbReference>
<dbReference type="InterPro" id="IPR037092">
    <property type="entry name" value="FlavoCytC_S_DH_flav-bd_sf"/>
</dbReference>
<feature type="domain" description="Sulfide dehydrogenase [flavocytochrome c] flavoprotein chain central" evidence="5">
    <location>
        <begin position="157"/>
        <end position="272"/>
    </location>
</feature>
<dbReference type="SUPFAM" id="SSF55424">
    <property type="entry name" value="FAD/NAD-linked reductases, dimerisation (C-terminal) domain"/>
    <property type="match status" value="1"/>
</dbReference>
<dbReference type="Pfam" id="PF21706">
    <property type="entry name" value="FCSD_central"/>
    <property type="match status" value="1"/>
</dbReference>
<accession>A0ABQ4SDN9</accession>
<evidence type="ECO:0000256" key="1">
    <source>
        <dbReference type="ARBA" id="ARBA00022630"/>
    </source>
</evidence>
<feature type="domain" description="Flavocytochrome c sulphide dehydrogenase flavin-binding" evidence="4">
    <location>
        <begin position="348"/>
        <end position="416"/>
    </location>
</feature>
<evidence type="ECO:0000259" key="5">
    <source>
        <dbReference type="Pfam" id="PF21706"/>
    </source>
</evidence>
<dbReference type="Proteomes" id="UP001055153">
    <property type="component" value="Unassembled WGS sequence"/>
</dbReference>
<dbReference type="PROSITE" id="PS51318">
    <property type="entry name" value="TAT"/>
    <property type="match status" value="1"/>
</dbReference>
<dbReference type="Pfam" id="PF09242">
    <property type="entry name" value="FCSD-flav_bind"/>
    <property type="match status" value="1"/>
</dbReference>
<evidence type="ECO:0000256" key="2">
    <source>
        <dbReference type="ARBA" id="ARBA00022827"/>
    </source>
</evidence>